<proteinExistence type="predicted"/>
<evidence type="ECO:0000313" key="3">
    <source>
        <dbReference type="Proteomes" id="UP000589620"/>
    </source>
</evidence>
<feature type="transmembrane region" description="Helical" evidence="1">
    <location>
        <begin position="280"/>
        <end position="300"/>
    </location>
</feature>
<feature type="transmembrane region" description="Helical" evidence="1">
    <location>
        <begin position="21"/>
        <end position="46"/>
    </location>
</feature>
<feature type="transmembrane region" description="Helical" evidence="1">
    <location>
        <begin position="194"/>
        <end position="214"/>
    </location>
</feature>
<keyword evidence="1" id="KW-0472">Membrane</keyword>
<dbReference type="EMBL" id="JACCBJ010000001">
    <property type="protein sequence ID" value="NYD74806.1"/>
    <property type="molecule type" value="Genomic_DNA"/>
</dbReference>
<feature type="transmembrane region" description="Helical" evidence="1">
    <location>
        <begin position="320"/>
        <end position="339"/>
    </location>
</feature>
<sequence length="443" mass="45448">MTTLRLAWLFGRRSVSARSTVVLPVVAFAVVTALLLIVAGGAQAFFSWTDDIAGLYQVLAVIALSLLVVPLVALGGSAARLSARRRDDRLASLRLLGATPALVTALTVIESTVLAVAGAIAGVVLALLASPLVALIPFRGEPLGMSILLSPLWMAVTVAAVGALAALSAVVGLRGVILSPLGVRTRQQAPRVHWVRALIAIGVVVLVAVAMTALRAAADIGIVMVVLAVGFGGSIAVLNLVGPWVLRVVATGQARRARTARRLLAARAVLESPKAAWRQVSGVAMTSFMAVFAGVGVALMDAAGDSGDPQSRLLVGDIRTGVLITVIASFLMVACSAGVNQAAAILDRRDLYVSLDRIGMPVGEMNAARSRAVMSPLRVTAIGSAVTAAVVVFPLTGASLLLSPLTLVSVAACLAAGVLLVWAALRATRPVLRRVLAEPSPSL</sequence>
<evidence type="ECO:0000313" key="2">
    <source>
        <dbReference type="EMBL" id="NYD74806.1"/>
    </source>
</evidence>
<keyword evidence="3" id="KW-1185">Reference proteome</keyword>
<dbReference type="RefSeq" id="WP_179456798.1">
    <property type="nucleotide sequence ID" value="NZ_BAAAPX010000001.1"/>
</dbReference>
<evidence type="ECO:0008006" key="4">
    <source>
        <dbReference type="Google" id="ProtNLM"/>
    </source>
</evidence>
<dbReference type="AlphaFoldDB" id="A0A852SZV4"/>
<feature type="transmembrane region" description="Helical" evidence="1">
    <location>
        <begin position="95"/>
        <end position="128"/>
    </location>
</feature>
<gene>
    <name evidence="2" type="ORF">BJ963_002325</name>
</gene>
<reference evidence="2 3" key="1">
    <citation type="submission" date="2020-07" db="EMBL/GenBank/DDBJ databases">
        <title>Sequencing the genomes of 1000 actinobacteria strains.</title>
        <authorList>
            <person name="Klenk H.-P."/>
        </authorList>
    </citation>
    <scope>NUCLEOTIDE SEQUENCE [LARGE SCALE GENOMIC DNA]</scope>
    <source>
        <strain evidence="2 3">DSM 23871</strain>
    </source>
</reference>
<keyword evidence="1" id="KW-1133">Transmembrane helix</keyword>
<name>A0A852SZV4_9MICO</name>
<dbReference type="Proteomes" id="UP000589620">
    <property type="component" value="Unassembled WGS sequence"/>
</dbReference>
<comment type="caution">
    <text evidence="2">The sequence shown here is derived from an EMBL/GenBank/DDBJ whole genome shotgun (WGS) entry which is preliminary data.</text>
</comment>
<feature type="transmembrane region" description="Helical" evidence="1">
    <location>
        <begin position="379"/>
        <end position="401"/>
    </location>
</feature>
<feature type="transmembrane region" description="Helical" evidence="1">
    <location>
        <begin position="407"/>
        <end position="425"/>
    </location>
</feature>
<feature type="transmembrane region" description="Helical" evidence="1">
    <location>
        <begin position="52"/>
        <end position="74"/>
    </location>
</feature>
<feature type="transmembrane region" description="Helical" evidence="1">
    <location>
        <begin position="148"/>
        <end position="173"/>
    </location>
</feature>
<organism evidence="2 3">
    <name type="scientific">Leifsonia soli</name>
    <dbReference type="NCBI Taxonomy" id="582665"/>
    <lineage>
        <taxon>Bacteria</taxon>
        <taxon>Bacillati</taxon>
        <taxon>Actinomycetota</taxon>
        <taxon>Actinomycetes</taxon>
        <taxon>Micrococcales</taxon>
        <taxon>Microbacteriaceae</taxon>
        <taxon>Leifsonia</taxon>
    </lineage>
</organism>
<keyword evidence="1" id="KW-0812">Transmembrane</keyword>
<feature type="transmembrane region" description="Helical" evidence="1">
    <location>
        <begin position="220"/>
        <end position="246"/>
    </location>
</feature>
<accession>A0A852SZV4</accession>
<protein>
    <recommendedName>
        <fullName evidence="4">Permease</fullName>
    </recommendedName>
</protein>
<evidence type="ECO:0000256" key="1">
    <source>
        <dbReference type="SAM" id="Phobius"/>
    </source>
</evidence>